<dbReference type="InterPro" id="IPR001830">
    <property type="entry name" value="Glyco_trans_20"/>
</dbReference>
<dbReference type="GO" id="GO:0004805">
    <property type="term" value="F:trehalose-phosphatase activity"/>
    <property type="evidence" value="ECO:0007669"/>
    <property type="project" value="TreeGrafter"/>
</dbReference>
<dbReference type="Pfam" id="PF00982">
    <property type="entry name" value="Glyco_transf_20"/>
    <property type="match status" value="1"/>
</dbReference>
<organism evidence="5 6">
    <name type="scientific">Imshaugia aleurites</name>
    <dbReference type="NCBI Taxonomy" id="172621"/>
    <lineage>
        <taxon>Eukaryota</taxon>
        <taxon>Fungi</taxon>
        <taxon>Dikarya</taxon>
        <taxon>Ascomycota</taxon>
        <taxon>Pezizomycotina</taxon>
        <taxon>Lecanoromycetes</taxon>
        <taxon>OSLEUM clade</taxon>
        <taxon>Lecanoromycetidae</taxon>
        <taxon>Lecanorales</taxon>
        <taxon>Lecanorineae</taxon>
        <taxon>Parmeliaceae</taxon>
        <taxon>Imshaugia</taxon>
    </lineage>
</organism>
<evidence type="ECO:0000313" key="5">
    <source>
        <dbReference type="EMBL" id="CAF9907403.1"/>
    </source>
</evidence>
<evidence type="ECO:0000256" key="4">
    <source>
        <dbReference type="ARBA" id="ARBA00048039"/>
    </source>
</evidence>
<evidence type="ECO:0000256" key="2">
    <source>
        <dbReference type="ARBA" id="ARBA00022676"/>
    </source>
</evidence>
<dbReference type="AlphaFoldDB" id="A0A8H3I755"/>
<evidence type="ECO:0000313" key="6">
    <source>
        <dbReference type="Proteomes" id="UP000664534"/>
    </source>
</evidence>
<dbReference type="Gene3D" id="3.40.50.2000">
    <property type="entry name" value="Glycogen Phosphorylase B"/>
    <property type="match status" value="2"/>
</dbReference>
<protein>
    <recommendedName>
        <fullName evidence="1">alpha,alpha-trehalose-phosphate synthase (UDP-forming)</fullName>
        <ecNumber evidence="1">2.4.1.15</ecNumber>
    </recommendedName>
</protein>
<dbReference type="PANTHER" id="PTHR10788">
    <property type="entry name" value="TREHALOSE-6-PHOSPHATE SYNTHASE"/>
    <property type="match status" value="1"/>
</dbReference>
<gene>
    <name evidence="5" type="primary">TPS1</name>
    <name evidence="5" type="ORF">IMSHALPRED_005521</name>
</gene>
<dbReference type="SUPFAM" id="SSF53756">
    <property type="entry name" value="UDP-Glycosyltransferase/glycogen phosphorylase"/>
    <property type="match status" value="1"/>
</dbReference>
<dbReference type="GO" id="GO:0005829">
    <property type="term" value="C:cytosol"/>
    <property type="evidence" value="ECO:0007669"/>
    <property type="project" value="TreeGrafter"/>
</dbReference>
<keyword evidence="2" id="KW-0328">Glycosyltransferase</keyword>
<evidence type="ECO:0000256" key="1">
    <source>
        <dbReference type="ARBA" id="ARBA00012538"/>
    </source>
</evidence>
<dbReference type="CDD" id="cd03788">
    <property type="entry name" value="GT20_TPS"/>
    <property type="match status" value="1"/>
</dbReference>
<dbReference type="EMBL" id="CAJPDT010000003">
    <property type="protein sequence ID" value="CAF9907403.1"/>
    <property type="molecule type" value="Genomic_DNA"/>
</dbReference>
<dbReference type="OrthoDB" id="755951at2759"/>
<reference evidence="5" key="1">
    <citation type="submission" date="2021-03" db="EMBL/GenBank/DDBJ databases">
        <authorList>
            <person name="Tagirdzhanova G."/>
        </authorList>
    </citation>
    <scope>NUCLEOTIDE SEQUENCE</scope>
</reference>
<comment type="caution">
    <text evidence="5">The sequence shown here is derived from an EMBL/GenBank/DDBJ whole genome shotgun (WGS) entry which is preliminary data.</text>
</comment>
<dbReference type="PANTHER" id="PTHR10788:SF106">
    <property type="entry name" value="BCDNA.GH08860"/>
    <property type="match status" value="1"/>
</dbReference>
<keyword evidence="3" id="KW-0808">Transferase</keyword>
<proteinExistence type="predicted"/>
<dbReference type="FunFam" id="3.40.50.2000:FF:000007">
    <property type="entry name" value="Trehalose-6-phosphate synthase"/>
    <property type="match status" value="1"/>
</dbReference>
<dbReference type="EC" id="2.4.1.15" evidence="1"/>
<dbReference type="GO" id="GO:0034605">
    <property type="term" value="P:cellular response to heat"/>
    <property type="evidence" value="ECO:0007669"/>
    <property type="project" value="TreeGrafter"/>
</dbReference>
<comment type="catalytic activity">
    <reaction evidence="4">
        <text>D-glucose 6-phosphate + UDP-alpha-D-glucose = alpha,alpha-trehalose 6-phosphate + UDP + H(+)</text>
        <dbReference type="Rhea" id="RHEA:18889"/>
        <dbReference type="ChEBI" id="CHEBI:15378"/>
        <dbReference type="ChEBI" id="CHEBI:58223"/>
        <dbReference type="ChEBI" id="CHEBI:58429"/>
        <dbReference type="ChEBI" id="CHEBI:58885"/>
        <dbReference type="ChEBI" id="CHEBI:61548"/>
        <dbReference type="EC" id="2.4.1.15"/>
    </reaction>
</comment>
<keyword evidence="6" id="KW-1185">Reference proteome</keyword>
<name>A0A8H3I755_9LECA</name>
<evidence type="ECO:0000256" key="3">
    <source>
        <dbReference type="ARBA" id="ARBA00022679"/>
    </source>
</evidence>
<dbReference type="GO" id="GO:0005946">
    <property type="term" value="C:alpha,alpha-trehalose-phosphate synthase complex (UDP-forming)"/>
    <property type="evidence" value="ECO:0007669"/>
    <property type="project" value="TreeGrafter"/>
</dbReference>
<dbReference type="Proteomes" id="UP000664534">
    <property type="component" value="Unassembled WGS sequence"/>
</dbReference>
<accession>A0A8H3I755</accession>
<dbReference type="GO" id="GO:0005992">
    <property type="term" value="P:trehalose biosynthetic process"/>
    <property type="evidence" value="ECO:0007669"/>
    <property type="project" value="InterPro"/>
</dbReference>
<sequence length="518" mass="58198">MAAPTGAPRLFMVSNKTPVSIKRSSDGLYSFSQGSGGLISGVNGLSQTTPYTWYGWPGLEVPEAETAALSSRLKDDFRSVPVFLDDELADRYYNGFASNVLLALHPMTQANHHAPDSILWPIFHYHPGEMNFSEEAWSAYVKANRIFAKTIAKDVKDGDIVWVHDFHLLLVPSMLREEIGPKANAKIGFFLHTTFPSSEVYRILPVRNELLLGVLHSDLIGFHTNTYARHFLSSCSNLLGLPTTSRNVTFQGKIVNVGTFPIGIQPQRFTDTLAETKVQERIAALEREFKGRRLMVGVDRLDYVKGLPQKLRAMEVLLTNHPELVESVVLVQIAIPTRGEVEEYQNLRVLVNELVGRINGKFGKIEYTPIHFMHQSMAFEELLALYAVSDACVIASTRDGMNLVSFEYIACQQKRHGSLILSEFAGSAQSLTGSLIVNPWNIDEMARAMHKALTMEDWERAERFEQMNGYVQNNTSAFWGASFIRELKSVGEEPERLLKFGRDPPPIRIDWRSYDGVA</sequence>
<dbReference type="GO" id="GO:0003825">
    <property type="term" value="F:alpha,alpha-trehalose-phosphate synthase (UDP-forming) activity"/>
    <property type="evidence" value="ECO:0007669"/>
    <property type="project" value="UniProtKB-EC"/>
</dbReference>